<dbReference type="EMBL" id="JAZGQO010000011">
    <property type="protein sequence ID" value="KAK6172669.1"/>
    <property type="molecule type" value="Genomic_DNA"/>
</dbReference>
<dbReference type="SUPFAM" id="SSF56219">
    <property type="entry name" value="DNase I-like"/>
    <property type="match status" value="1"/>
</dbReference>
<name>A0AAN8JDV7_PATCE</name>
<keyword evidence="2" id="KW-1185">Reference proteome</keyword>
<dbReference type="Proteomes" id="UP001347796">
    <property type="component" value="Unassembled WGS sequence"/>
</dbReference>
<sequence>MLFCFLYLSPERSVYSYISDINAITSLELVLMEFIHRYGFLTNFVLLGDLNARVGCEQDYILNDSPKYLPCEYNYIEDNFNSQRLSRDHTINTYGRSLLNMCKEFEIQMLNGRSNLDKPGNFTYMGPSGNSVVDYIIVSTNTFDAFCDFQVLNNDESDHFPITCNIKTNTKPAARDGDVFTRHRFKWNDKISSNFGSLFYTDDTHRELEIVVEQIQGYKIDEAVNGLERIFHKNLKCVIKRRGNAMVRQEQPGWWDDTCENMKAAKYKYLDVFRVTNRKENLEEYKSAKRIFKNMCNKKREIYKEEDDVNLNKLEIMDSPQIWKKLKHFKKGEEKSTPVALFEWYSHFNNLLNNCNYDRDEQFDQEIDTHITEAEARGESSDDLLDAEITTYEIPAAVNKLPNKKAPGISGITNEMIRRSINVIIPVLVTLFNNILVTGIFPLKWCQGIIYPLSKNGTRSDPKNYRGISLLDTIGKLSTSILNERLAKWCTINEKFVENQAGYRRGYRTIDQIFNLQALIQKYLSKSDERLYCIFVDFSTAFD</sequence>
<organism evidence="1 2">
    <name type="scientific">Patella caerulea</name>
    <name type="common">Rayed Mediterranean limpet</name>
    <dbReference type="NCBI Taxonomy" id="87958"/>
    <lineage>
        <taxon>Eukaryota</taxon>
        <taxon>Metazoa</taxon>
        <taxon>Spiralia</taxon>
        <taxon>Lophotrochozoa</taxon>
        <taxon>Mollusca</taxon>
        <taxon>Gastropoda</taxon>
        <taxon>Patellogastropoda</taxon>
        <taxon>Patelloidea</taxon>
        <taxon>Patellidae</taxon>
        <taxon>Patella</taxon>
    </lineage>
</organism>
<evidence type="ECO:0000313" key="1">
    <source>
        <dbReference type="EMBL" id="KAK6172669.1"/>
    </source>
</evidence>
<comment type="caution">
    <text evidence="1">The sequence shown here is derived from an EMBL/GenBank/DDBJ whole genome shotgun (WGS) entry which is preliminary data.</text>
</comment>
<dbReference type="PANTHER" id="PTHR19446">
    <property type="entry name" value="REVERSE TRANSCRIPTASES"/>
    <property type="match status" value="1"/>
</dbReference>
<gene>
    <name evidence="1" type="ORF">SNE40_016281</name>
</gene>
<dbReference type="AlphaFoldDB" id="A0AAN8JDV7"/>
<accession>A0AAN8JDV7</accession>
<evidence type="ECO:0000313" key="2">
    <source>
        <dbReference type="Proteomes" id="UP001347796"/>
    </source>
</evidence>
<dbReference type="InterPro" id="IPR036691">
    <property type="entry name" value="Endo/exonu/phosph_ase_sf"/>
</dbReference>
<protein>
    <recommendedName>
        <fullName evidence="3">Reverse transcriptase domain-containing protein</fullName>
    </recommendedName>
</protein>
<dbReference type="Gene3D" id="3.60.10.10">
    <property type="entry name" value="Endonuclease/exonuclease/phosphatase"/>
    <property type="match status" value="1"/>
</dbReference>
<proteinExistence type="predicted"/>
<evidence type="ECO:0008006" key="3">
    <source>
        <dbReference type="Google" id="ProtNLM"/>
    </source>
</evidence>
<reference evidence="1 2" key="1">
    <citation type="submission" date="2024-01" db="EMBL/GenBank/DDBJ databases">
        <title>The genome of the rayed Mediterranean limpet Patella caerulea (Linnaeus, 1758).</title>
        <authorList>
            <person name="Anh-Thu Weber A."/>
            <person name="Halstead-Nussloch G."/>
        </authorList>
    </citation>
    <scope>NUCLEOTIDE SEQUENCE [LARGE SCALE GENOMIC DNA]</scope>
    <source>
        <strain evidence="1">AATW-2023a</strain>
        <tissue evidence="1">Whole specimen</tissue>
    </source>
</reference>